<dbReference type="Gene3D" id="1.10.8.10">
    <property type="entry name" value="DNA helicase RuvA subunit, C-terminal domain"/>
    <property type="match status" value="1"/>
</dbReference>
<keyword evidence="5" id="KW-1185">Reference proteome</keyword>
<comment type="caution">
    <text evidence="4">The sequence shown here is derived from an EMBL/GenBank/DDBJ whole genome shotgun (WGS) entry which is preliminary data.</text>
</comment>
<dbReference type="Pfam" id="PF00789">
    <property type="entry name" value="UBX"/>
    <property type="match status" value="1"/>
</dbReference>
<evidence type="ECO:0000313" key="4">
    <source>
        <dbReference type="EMBL" id="KAL3102958.1"/>
    </source>
</evidence>
<evidence type="ECO:0000259" key="3">
    <source>
        <dbReference type="PROSITE" id="PS50033"/>
    </source>
</evidence>
<protein>
    <recommendedName>
        <fullName evidence="3">UBX domain-containing protein</fullName>
    </recommendedName>
</protein>
<proteinExistence type="predicted"/>
<dbReference type="InterPro" id="IPR029071">
    <property type="entry name" value="Ubiquitin-like_domsf"/>
</dbReference>
<evidence type="ECO:0000313" key="5">
    <source>
        <dbReference type="Proteomes" id="UP001620626"/>
    </source>
</evidence>
<accession>A0ABD2KJE5</accession>
<feature type="compositionally biased region" description="Low complexity" evidence="2">
    <location>
        <begin position="1"/>
        <end position="16"/>
    </location>
</feature>
<sequence length="363" mass="40301">MDNNSPGPSNNVNPENKIGKTNAGGPLSDIDLFKEICGIDEPTASALLRESGGDLEAAIHQFFFTRDNPEVLQNQDNEVQELRRRAIGDRAQNNQQNQSLPVVSAPPNAPPISWSQWVRGIFLVPFRYLYTTAMDVFFFVFDFFFGGRPPRRPITGNNRQNNANPVARGQQNVLADRIIMREQQQAYEQALAIDKQKAEQLKMEKQRAQAEADKVNNRKALLARKRGEVAANIGKTAAEATNGTGGGGTMAEEKREDLVRIRLVFPSSARMEQNFRHSDSLERLFDVAFIHPDCPDNFSLFTNYPVKQLNCAPDWYRSEFRPAAAAADSVVEKNADDADSVVGTFADAGLSKSANVVIRDNDA</sequence>
<dbReference type="SUPFAM" id="SSF54236">
    <property type="entry name" value="Ubiquitin-like"/>
    <property type="match status" value="1"/>
</dbReference>
<gene>
    <name evidence="4" type="ORF">niasHT_025866</name>
</gene>
<feature type="domain" description="UBX" evidence="3">
    <location>
        <begin position="254"/>
        <end position="307"/>
    </location>
</feature>
<dbReference type="PANTHER" id="PTHR23322:SF1">
    <property type="entry name" value="FAS-ASSOCIATED FACTOR 2"/>
    <property type="match status" value="1"/>
</dbReference>
<dbReference type="PANTHER" id="PTHR23322">
    <property type="entry name" value="FAS-ASSOCIATED PROTEIN"/>
    <property type="match status" value="1"/>
</dbReference>
<feature type="region of interest" description="Disordered" evidence="2">
    <location>
        <begin position="1"/>
        <end position="24"/>
    </location>
</feature>
<dbReference type="PROSITE" id="PS50033">
    <property type="entry name" value="UBX"/>
    <property type="match status" value="1"/>
</dbReference>
<dbReference type="InterPro" id="IPR050730">
    <property type="entry name" value="UBX_domain-protein"/>
</dbReference>
<feature type="coiled-coil region" evidence="1">
    <location>
        <begin position="184"/>
        <end position="225"/>
    </location>
</feature>
<dbReference type="AlphaFoldDB" id="A0ABD2KJE5"/>
<evidence type="ECO:0000256" key="1">
    <source>
        <dbReference type="SAM" id="Coils"/>
    </source>
</evidence>
<dbReference type="EMBL" id="JBICBT010000743">
    <property type="protein sequence ID" value="KAL3102958.1"/>
    <property type="molecule type" value="Genomic_DNA"/>
</dbReference>
<organism evidence="4 5">
    <name type="scientific">Heterodera trifolii</name>
    <dbReference type="NCBI Taxonomy" id="157864"/>
    <lineage>
        <taxon>Eukaryota</taxon>
        <taxon>Metazoa</taxon>
        <taxon>Ecdysozoa</taxon>
        <taxon>Nematoda</taxon>
        <taxon>Chromadorea</taxon>
        <taxon>Rhabditida</taxon>
        <taxon>Tylenchina</taxon>
        <taxon>Tylenchomorpha</taxon>
        <taxon>Tylenchoidea</taxon>
        <taxon>Heteroderidae</taxon>
        <taxon>Heteroderinae</taxon>
        <taxon>Heterodera</taxon>
    </lineage>
</organism>
<dbReference type="Pfam" id="PF14555">
    <property type="entry name" value="UBA_4"/>
    <property type="match status" value="1"/>
</dbReference>
<reference evidence="4 5" key="1">
    <citation type="submission" date="2024-10" db="EMBL/GenBank/DDBJ databases">
        <authorList>
            <person name="Kim D."/>
        </authorList>
    </citation>
    <scope>NUCLEOTIDE SEQUENCE [LARGE SCALE GENOMIC DNA]</scope>
    <source>
        <strain evidence="4">BH-2024</strain>
    </source>
</reference>
<dbReference type="Proteomes" id="UP001620626">
    <property type="component" value="Unassembled WGS sequence"/>
</dbReference>
<name>A0ABD2KJE5_9BILA</name>
<dbReference type="InterPro" id="IPR001012">
    <property type="entry name" value="UBX_dom"/>
</dbReference>
<keyword evidence="1" id="KW-0175">Coiled coil</keyword>
<dbReference type="Gene3D" id="3.10.20.90">
    <property type="entry name" value="Phosphatidylinositol 3-kinase Catalytic Subunit, Chain A, domain 1"/>
    <property type="match status" value="1"/>
</dbReference>
<evidence type="ECO:0000256" key="2">
    <source>
        <dbReference type="SAM" id="MobiDB-lite"/>
    </source>
</evidence>